<dbReference type="Pfam" id="PF17876">
    <property type="entry name" value="CSD2"/>
    <property type="match status" value="1"/>
</dbReference>
<feature type="region of interest" description="Disordered" evidence="9">
    <location>
        <begin position="1"/>
        <end position="25"/>
    </location>
</feature>
<dbReference type="SMART" id="SM00357">
    <property type="entry name" value="CSP"/>
    <property type="match status" value="2"/>
</dbReference>
<dbReference type="EC" id="3.1.13.1" evidence="8"/>
<evidence type="ECO:0000313" key="12">
    <source>
        <dbReference type="Proteomes" id="UP001595462"/>
    </source>
</evidence>
<sequence>MSNRKAGANDWRARDPHYTQEKGAYAEPVPSRQLVLDDLADQSRPMTREELIELYGLVDEKALEAFDHRLRAMLRDGQLLENRRGALGPLDKMDLVRGRVQGHRDGFGFLIPDDGGEDDVFLNPRQMRLLMHGDRAVVRIVGRDQRGRREGRVAEVLERVNDAVVGRFVEERGVCHVVPDNARIAHDIRVADKDRRGAKHNQMVSVRIVEPPSKRSQPIGEVVEVLGDRMAPGMEIDIALRSHSIPFEWPEQALNEARAFGDSVAEADKKGRADLRDLPLVTIDGADARDFDDAVHAKKTPRGWRLWVAIADVSSYVKPGSALDEEAQNRATSVYFPSNVIPMLPEALSNGLCSLNPDVDRLALVCEMRLDKRGNMRSSRFYSAVIRSHARLLYEQVADWLENPENLPAQHAALKKPLEHLYGLYDALLAQRRERGAIEFESTETKIEFNADRKIERIVPTERNVAHKIIEECMIAANVATASHLAKKRMPLLYRVHSGPAADALVDLRAFLAERGLSLPGGNDPQAADYASVLATVADRSDAHLIQTVMLRSLSRAVYSPHNDGHFGLALEYYAHFTSPIRRYPDLLVHRAIKHLEAKGKPATFDYDTADMERLGKTCSEAEKRADDATRDVDDWLKCEYMSDCLGETFEGTVTGVTSFGLFVELDGIYATGLVHVSGLSNDFYHYDAQSRCLRGERSGVVHRLADKMKVKVARVDLDERKIDFELIEPDGAAGKRSKPGGPKKPDGKSNAKSGKGGKARRQGNRGKGK</sequence>
<dbReference type="InterPro" id="IPR004476">
    <property type="entry name" value="RNase_II/RNase_R"/>
</dbReference>
<keyword evidence="3 8" id="KW-0963">Cytoplasm</keyword>
<dbReference type="SMART" id="SM00316">
    <property type="entry name" value="S1"/>
    <property type="match status" value="1"/>
</dbReference>
<evidence type="ECO:0000313" key="11">
    <source>
        <dbReference type="EMBL" id="MFC3102944.1"/>
    </source>
</evidence>
<dbReference type="InterPro" id="IPR001900">
    <property type="entry name" value="RNase_II/R"/>
</dbReference>
<comment type="catalytic activity">
    <reaction evidence="1 8">
        <text>Exonucleolytic cleavage in the 3'- to 5'-direction to yield nucleoside 5'-phosphates.</text>
        <dbReference type="EC" id="3.1.13.1"/>
    </reaction>
</comment>
<dbReference type="InterPro" id="IPR012340">
    <property type="entry name" value="NA-bd_OB-fold"/>
</dbReference>
<keyword evidence="5 8" id="KW-0378">Hydrolase</keyword>
<dbReference type="PANTHER" id="PTHR23355:SF9">
    <property type="entry name" value="DIS3-LIKE EXONUCLEASE 2"/>
    <property type="match status" value="1"/>
</dbReference>
<keyword evidence="12" id="KW-1185">Reference proteome</keyword>
<evidence type="ECO:0000256" key="2">
    <source>
        <dbReference type="ARBA" id="ARBA00004496"/>
    </source>
</evidence>
<evidence type="ECO:0000256" key="1">
    <source>
        <dbReference type="ARBA" id="ARBA00001849"/>
    </source>
</evidence>
<dbReference type="EMBL" id="JBHRSS010000002">
    <property type="protein sequence ID" value="MFC3102944.1"/>
    <property type="molecule type" value="Genomic_DNA"/>
</dbReference>
<dbReference type="SMART" id="SM00955">
    <property type="entry name" value="RNB"/>
    <property type="match status" value="1"/>
</dbReference>
<protein>
    <recommendedName>
        <fullName evidence="8">Ribonuclease R</fullName>
        <shortName evidence="8">RNase R</shortName>
        <ecNumber evidence="8">3.1.13.1</ecNumber>
    </recommendedName>
</protein>
<dbReference type="Pfam" id="PF08206">
    <property type="entry name" value="OB_RNB"/>
    <property type="match status" value="1"/>
</dbReference>
<reference evidence="12" key="1">
    <citation type="journal article" date="2019" name="Int. J. Syst. Evol. Microbiol.">
        <title>The Global Catalogue of Microorganisms (GCM) 10K type strain sequencing project: providing services to taxonomists for standard genome sequencing and annotation.</title>
        <authorList>
            <consortium name="The Broad Institute Genomics Platform"/>
            <consortium name="The Broad Institute Genome Sequencing Center for Infectious Disease"/>
            <person name="Wu L."/>
            <person name="Ma J."/>
        </authorList>
    </citation>
    <scope>NUCLEOTIDE SEQUENCE [LARGE SCALE GENOMIC DNA]</scope>
    <source>
        <strain evidence="12">KCTC 52640</strain>
    </source>
</reference>
<dbReference type="InterPro" id="IPR011805">
    <property type="entry name" value="RNase_R"/>
</dbReference>
<evidence type="ECO:0000256" key="5">
    <source>
        <dbReference type="ARBA" id="ARBA00022801"/>
    </source>
</evidence>
<dbReference type="PANTHER" id="PTHR23355">
    <property type="entry name" value="RIBONUCLEASE"/>
    <property type="match status" value="1"/>
</dbReference>
<keyword evidence="4 8" id="KW-0540">Nuclease</keyword>
<proteinExistence type="inferred from homology"/>
<dbReference type="InterPro" id="IPR050180">
    <property type="entry name" value="RNR_Ribonuclease"/>
</dbReference>
<evidence type="ECO:0000256" key="7">
    <source>
        <dbReference type="ARBA" id="ARBA00022884"/>
    </source>
</evidence>
<dbReference type="PROSITE" id="PS01175">
    <property type="entry name" value="RIBONUCLEASE_II"/>
    <property type="match status" value="1"/>
</dbReference>
<dbReference type="Gene3D" id="2.40.50.140">
    <property type="entry name" value="Nucleic acid-binding proteins"/>
    <property type="match status" value="2"/>
</dbReference>
<dbReference type="InterPro" id="IPR003029">
    <property type="entry name" value="S1_domain"/>
</dbReference>
<dbReference type="SUPFAM" id="SSF50249">
    <property type="entry name" value="Nucleic acid-binding proteins"/>
    <property type="match status" value="4"/>
</dbReference>
<dbReference type="CDD" id="cd04471">
    <property type="entry name" value="S1_RNase_R"/>
    <property type="match status" value="1"/>
</dbReference>
<dbReference type="InterPro" id="IPR040476">
    <property type="entry name" value="CSD2"/>
</dbReference>
<dbReference type="InterPro" id="IPR011129">
    <property type="entry name" value="CSD"/>
</dbReference>
<comment type="subcellular location">
    <subcellularLocation>
        <location evidence="2 8">Cytoplasm</location>
    </subcellularLocation>
</comment>
<dbReference type="GO" id="GO:0008859">
    <property type="term" value="F:exoribonuclease II activity"/>
    <property type="evidence" value="ECO:0007669"/>
    <property type="project" value="UniProtKB-EC"/>
</dbReference>
<dbReference type="InterPro" id="IPR013223">
    <property type="entry name" value="RNase_B_OB_dom"/>
</dbReference>
<keyword evidence="6 8" id="KW-0269">Exonuclease</keyword>
<evidence type="ECO:0000256" key="3">
    <source>
        <dbReference type="ARBA" id="ARBA00022490"/>
    </source>
</evidence>
<comment type="similarity">
    <text evidence="8">Belongs to the RNR ribonuclease family. RNase R subfamily.</text>
</comment>
<evidence type="ECO:0000259" key="10">
    <source>
        <dbReference type="PROSITE" id="PS50126"/>
    </source>
</evidence>
<dbReference type="NCBIfam" id="TIGR00358">
    <property type="entry name" value="3_prime_RNase"/>
    <property type="match status" value="1"/>
</dbReference>
<dbReference type="InterPro" id="IPR022966">
    <property type="entry name" value="RNase_II/R_CS"/>
</dbReference>
<comment type="caution">
    <text evidence="11">The sequence shown here is derived from an EMBL/GenBank/DDBJ whole genome shotgun (WGS) entry which is preliminary data.</text>
</comment>
<dbReference type="RefSeq" id="WP_380686488.1">
    <property type="nucleotide sequence ID" value="NZ_JBHRSS010000002.1"/>
</dbReference>
<dbReference type="NCBIfam" id="TIGR02063">
    <property type="entry name" value="RNase_R"/>
    <property type="match status" value="1"/>
</dbReference>
<feature type="compositionally biased region" description="Basic and acidic residues" evidence="9">
    <location>
        <begin position="11"/>
        <end position="20"/>
    </location>
</feature>
<dbReference type="HAMAP" id="MF_01895">
    <property type="entry name" value="RNase_R"/>
    <property type="match status" value="1"/>
</dbReference>
<dbReference type="Pfam" id="PF00773">
    <property type="entry name" value="RNB"/>
    <property type="match status" value="1"/>
</dbReference>
<feature type="compositionally biased region" description="Basic residues" evidence="9">
    <location>
        <begin position="756"/>
        <end position="770"/>
    </location>
</feature>
<evidence type="ECO:0000256" key="9">
    <source>
        <dbReference type="SAM" id="MobiDB-lite"/>
    </source>
</evidence>
<gene>
    <name evidence="8 11" type="primary">rnr</name>
    <name evidence="11" type="ORF">ACFOSU_03475</name>
</gene>
<accession>A0ABV7EM11</accession>
<organism evidence="11 12">
    <name type="scientific">Salinisphaera aquimarina</name>
    <dbReference type="NCBI Taxonomy" id="2094031"/>
    <lineage>
        <taxon>Bacteria</taxon>
        <taxon>Pseudomonadati</taxon>
        <taxon>Pseudomonadota</taxon>
        <taxon>Gammaproteobacteria</taxon>
        <taxon>Salinisphaerales</taxon>
        <taxon>Salinisphaeraceae</taxon>
        <taxon>Salinisphaera</taxon>
    </lineage>
</organism>
<dbReference type="Proteomes" id="UP001595462">
    <property type="component" value="Unassembled WGS sequence"/>
</dbReference>
<evidence type="ECO:0000256" key="8">
    <source>
        <dbReference type="HAMAP-Rule" id="MF_01895"/>
    </source>
</evidence>
<evidence type="ECO:0000256" key="4">
    <source>
        <dbReference type="ARBA" id="ARBA00022722"/>
    </source>
</evidence>
<dbReference type="PROSITE" id="PS50126">
    <property type="entry name" value="S1"/>
    <property type="match status" value="1"/>
</dbReference>
<comment type="function">
    <text evidence="8">3'-5' exoribonuclease that releases 5'-nucleoside monophosphates and is involved in maturation of structured RNAs.</text>
</comment>
<keyword evidence="7 8" id="KW-0694">RNA-binding</keyword>
<feature type="region of interest" description="Disordered" evidence="9">
    <location>
        <begin position="729"/>
        <end position="770"/>
    </location>
</feature>
<name>A0ABV7EM11_9GAMM</name>
<feature type="domain" description="S1 motif" evidence="10">
    <location>
        <begin position="647"/>
        <end position="728"/>
    </location>
</feature>
<dbReference type="Pfam" id="PF00575">
    <property type="entry name" value="S1"/>
    <property type="match status" value="1"/>
</dbReference>
<evidence type="ECO:0000256" key="6">
    <source>
        <dbReference type="ARBA" id="ARBA00022839"/>
    </source>
</evidence>